<dbReference type="RefSeq" id="WP_343947930.1">
    <property type="nucleotide sequence ID" value="NZ_BAAAHQ010000001.1"/>
</dbReference>
<name>A0ABN1NMU6_9ACTN</name>
<feature type="chain" id="PRO_5046260410" evidence="4">
    <location>
        <begin position="19"/>
        <end position="416"/>
    </location>
</feature>
<keyword evidence="6" id="KW-1185">Reference proteome</keyword>
<dbReference type="Pfam" id="PF13416">
    <property type="entry name" value="SBP_bac_8"/>
    <property type="match status" value="1"/>
</dbReference>
<comment type="caution">
    <text evidence="5">The sequence shown here is derived from an EMBL/GenBank/DDBJ whole genome shotgun (WGS) entry which is preliminary data.</text>
</comment>
<proteinExistence type="inferred from homology"/>
<evidence type="ECO:0000313" key="6">
    <source>
        <dbReference type="Proteomes" id="UP001501578"/>
    </source>
</evidence>
<keyword evidence="3 4" id="KW-0732">Signal</keyword>
<protein>
    <submittedName>
        <fullName evidence="5">Sugar ABC transporter substrate-binding protein</fullName>
    </submittedName>
</protein>
<reference evidence="5 6" key="1">
    <citation type="journal article" date="2019" name="Int. J. Syst. Evol. Microbiol.">
        <title>The Global Catalogue of Microorganisms (GCM) 10K type strain sequencing project: providing services to taxonomists for standard genome sequencing and annotation.</title>
        <authorList>
            <consortium name="The Broad Institute Genomics Platform"/>
            <consortium name="The Broad Institute Genome Sequencing Center for Infectious Disease"/>
            <person name="Wu L."/>
            <person name="Ma J."/>
        </authorList>
    </citation>
    <scope>NUCLEOTIDE SEQUENCE [LARGE SCALE GENOMIC DNA]</scope>
    <source>
        <strain evidence="5 6">JCM 11136</strain>
    </source>
</reference>
<keyword evidence="2" id="KW-0813">Transport</keyword>
<evidence type="ECO:0000313" key="5">
    <source>
        <dbReference type="EMBL" id="GAA0912967.1"/>
    </source>
</evidence>
<dbReference type="PANTHER" id="PTHR30061">
    <property type="entry name" value="MALTOSE-BINDING PERIPLASMIC PROTEIN"/>
    <property type="match status" value="1"/>
</dbReference>
<dbReference type="Proteomes" id="UP001501578">
    <property type="component" value="Unassembled WGS sequence"/>
</dbReference>
<dbReference type="CDD" id="cd13585">
    <property type="entry name" value="PBP2_TMBP_like"/>
    <property type="match status" value="1"/>
</dbReference>
<accession>A0ABN1NMU6</accession>
<comment type="similarity">
    <text evidence="1">Belongs to the bacterial solute-binding protein 1 family.</text>
</comment>
<evidence type="ECO:0000256" key="3">
    <source>
        <dbReference type="ARBA" id="ARBA00022729"/>
    </source>
</evidence>
<feature type="signal peptide" evidence="4">
    <location>
        <begin position="1"/>
        <end position="18"/>
    </location>
</feature>
<dbReference type="Gene3D" id="3.40.190.10">
    <property type="entry name" value="Periplasmic binding protein-like II"/>
    <property type="match status" value="1"/>
</dbReference>
<organism evidence="5 6">
    <name type="scientific">Nonomuraea longicatena</name>
    <dbReference type="NCBI Taxonomy" id="83682"/>
    <lineage>
        <taxon>Bacteria</taxon>
        <taxon>Bacillati</taxon>
        <taxon>Actinomycetota</taxon>
        <taxon>Actinomycetes</taxon>
        <taxon>Streptosporangiales</taxon>
        <taxon>Streptosporangiaceae</taxon>
        <taxon>Nonomuraea</taxon>
    </lineage>
</organism>
<dbReference type="EMBL" id="BAAAHQ010000001">
    <property type="protein sequence ID" value="GAA0912967.1"/>
    <property type="molecule type" value="Genomic_DNA"/>
</dbReference>
<evidence type="ECO:0000256" key="4">
    <source>
        <dbReference type="SAM" id="SignalP"/>
    </source>
</evidence>
<gene>
    <name evidence="5" type="ORF">GCM10009560_04360</name>
</gene>
<sequence length="416" mass="43094">MRKVAVAGLAAALGVSLAACGGSDGGSDGGKSTVTLWMYPVIDDQAKNKAFWDKTEKDFEAKNPTIDVKVDQQPWDGRQQKITAALASKKGFDLVLLGPDQIPQYVKQGTVAPVDDAVGADKAAFRPNALNALSVDGKLYGVPVYQTITAPIWNKKLLEDAGVTEVPKTWDEVLAAAPKLAAKKTPILLYPGAPETSLNLSFYPILWANGGTVFSADGKSAAFNGPAGVKSLQFLLDLQKAGGLPENAATLSNTIEGSPLALGKVAMYHAAAPLGATQLGKGVGDENVVVGGPLEGSAKVAFGIPGGIVLAQHSKVADAAKKFAAYLGSAEIATQLATESGYFTARTDASPTSTSPLAKEFEQSLEFAFPGDSHASARQVMTALSPEIQSALQGKKDAKQALDDAAKLVNDQLATG</sequence>
<dbReference type="PROSITE" id="PS51257">
    <property type="entry name" value="PROKAR_LIPOPROTEIN"/>
    <property type="match status" value="1"/>
</dbReference>
<dbReference type="SUPFAM" id="SSF53850">
    <property type="entry name" value="Periplasmic binding protein-like II"/>
    <property type="match status" value="1"/>
</dbReference>
<dbReference type="PANTHER" id="PTHR30061:SF50">
    <property type="entry name" value="MALTOSE_MALTODEXTRIN-BINDING PERIPLASMIC PROTEIN"/>
    <property type="match status" value="1"/>
</dbReference>
<evidence type="ECO:0000256" key="2">
    <source>
        <dbReference type="ARBA" id="ARBA00022448"/>
    </source>
</evidence>
<evidence type="ECO:0000256" key="1">
    <source>
        <dbReference type="ARBA" id="ARBA00008520"/>
    </source>
</evidence>
<dbReference type="InterPro" id="IPR006059">
    <property type="entry name" value="SBP"/>
</dbReference>